<comment type="caution">
    <text evidence="2">The sequence shown here is derived from an EMBL/GenBank/DDBJ whole genome shotgun (WGS) entry which is preliminary data.</text>
</comment>
<dbReference type="EMBL" id="CAACYI010000001">
    <property type="protein sequence ID" value="VFB17181.1"/>
    <property type="molecule type" value="Genomic_DNA"/>
</dbReference>
<name>A0A8H2M9J9_9FIRM</name>
<keyword evidence="1" id="KW-0812">Transmembrane</keyword>
<dbReference type="AlphaFoldDB" id="A0A8H2M9J9"/>
<proteinExistence type="predicted"/>
<reference evidence="2 3" key="1">
    <citation type="submission" date="2019-02" db="EMBL/GenBank/DDBJ databases">
        <authorList>
            <consortium name="Pathogen Informatics"/>
        </authorList>
    </citation>
    <scope>NUCLEOTIDE SEQUENCE [LARGE SCALE GENOMIC DNA]</scope>
    <source>
        <strain evidence="2 3">3012STDY7089603</strain>
    </source>
</reference>
<dbReference type="Proteomes" id="UP000377798">
    <property type="component" value="Unassembled WGS sequence"/>
</dbReference>
<evidence type="ECO:0000256" key="1">
    <source>
        <dbReference type="SAM" id="Phobius"/>
    </source>
</evidence>
<accession>A0A8H2M9J9</accession>
<keyword evidence="1" id="KW-1133">Transmembrane helix</keyword>
<evidence type="ECO:0000313" key="2">
    <source>
        <dbReference type="EMBL" id="VFB17181.1"/>
    </source>
</evidence>
<gene>
    <name evidence="2" type="ORF">NCTC13150_01767</name>
</gene>
<feature type="transmembrane region" description="Helical" evidence="1">
    <location>
        <begin position="12"/>
        <end position="32"/>
    </location>
</feature>
<protein>
    <submittedName>
        <fullName evidence="2">Uncharacterized protein</fullName>
    </submittedName>
</protein>
<sequence length="113" mass="12611">MDYAALVKLAQTSGFAFVIAILAIFAVIRYFAKIEPRLKSIEDNQKDDAERNAVTAKVVENNTRAMADMAHSNDNVAEALRLVNTQLDANIKSFDKLWAYVLDKKDRGGRHGI</sequence>
<evidence type="ECO:0000313" key="3">
    <source>
        <dbReference type="Proteomes" id="UP000377798"/>
    </source>
</evidence>
<organism evidence="2 3">
    <name type="scientific">Urinicoccus massiliensis</name>
    <dbReference type="NCBI Taxonomy" id="1723382"/>
    <lineage>
        <taxon>Bacteria</taxon>
        <taxon>Bacillati</taxon>
        <taxon>Bacillota</taxon>
        <taxon>Tissierellia</taxon>
        <taxon>Tissierellales</taxon>
        <taxon>Peptoniphilaceae</taxon>
        <taxon>Urinicoccus</taxon>
    </lineage>
</organism>
<keyword evidence="3" id="KW-1185">Reference proteome</keyword>
<keyword evidence="1" id="KW-0472">Membrane</keyword>
<dbReference type="RefSeq" id="WP_131749776.1">
    <property type="nucleotide sequence ID" value="NZ_CAACYI010000001.1"/>
</dbReference>